<organism evidence="2 3">
    <name type="scientific">Tremella mesenterica</name>
    <name type="common">Jelly fungus</name>
    <dbReference type="NCBI Taxonomy" id="5217"/>
    <lineage>
        <taxon>Eukaryota</taxon>
        <taxon>Fungi</taxon>
        <taxon>Dikarya</taxon>
        <taxon>Basidiomycota</taxon>
        <taxon>Agaricomycotina</taxon>
        <taxon>Tremellomycetes</taxon>
        <taxon>Tremellales</taxon>
        <taxon>Tremellaceae</taxon>
        <taxon>Tremella</taxon>
    </lineage>
</organism>
<accession>A0A4Q1BWM0</accession>
<proteinExistence type="predicted"/>
<keyword evidence="3" id="KW-1185">Reference proteome</keyword>
<feature type="compositionally biased region" description="Basic and acidic residues" evidence="1">
    <location>
        <begin position="132"/>
        <end position="156"/>
    </location>
</feature>
<protein>
    <submittedName>
        <fullName evidence="2">Uncharacterized protein</fullName>
    </submittedName>
</protein>
<feature type="region of interest" description="Disordered" evidence="1">
    <location>
        <begin position="107"/>
        <end position="193"/>
    </location>
</feature>
<feature type="region of interest" description="Disordered" evidence="1">
    <location>
        <begin position="387"/>
        <end position="408"/>
    </location>
</feature>
<dbReference type="OrthoDB" id="10586591at2759"/>
<dbReference type="Proteomes" id="UP000289152">
    <property type="component" value="Unassembled WGS sequence"/>
</dbReference>
<dbReference type="InParanoid" id="A0A4Q1BWM0"/>
<dbReference type="EMBL" id="SDIL01000001">
    <property type="protein sequence ID" value="RXK42548.1"/>
    <property type="molecule type" value="Genomic_DNA"/>
</dbReference>
<sequence length="460" mass="50923">MSSRFHPMAYHSAQLPRPNTFVPTAASLSSQPLMDIPSVIDGHWTWQQIYGDSSLSSRIPHDSHSTDLDPGIHVHQSTQAPAHPFDPYVKPSPQLPLHRLEVLPSRNDDTPARLYHPQQRYPQPAWNVYSNSDEHIRETRAARTSRHLRESSEKSGRGQSVSPPPIPPRPIDSPKYERPFVPLGPRQPRRVTVPLPSQSTSITLEPTPNPTSHLSEIPVTPPRYIDLPYPSFITPSEVLSPAPKSYVGYFGPPSPHRLSPGTVRSLEALVDDDALATLVRSAGWDLGIDKTLPPPPVPTKKMEKERPSIFGVFDGVEQRPGIRTRKSEEKRVRVVEHVRIPSVSGELHDHFVTEGEDLLADGKEKVEKIGTGTGSGMLKVLDRKEGDGQLSKQGEKAGLQGSARGGRGGKVTMVREVWSNLNDNASVHPPSTIELQTKGRRVSQGKLKTLIEKYEKGFMV</sequence>
<reference evidence="2 3" key="1">
    <citation type="submission" date="2016-06" db="EMBL/GenBank/DDBJ databases">
        <title>Evolution of pathogenesis and genome organization in the Tremellales.</title>
        <authorList>
            <person name="Cuomo C."/>
            <person name="Litvintseva A."/>
            <person name="Heitman J."/>
            <person name="Chen Y."/>
            <person name="Sun S."/>
            <person name="Springer D."/>
            <person name="Dromer F."/>
            <person name="Young S."/>
            <person name="Zeng Q."/>
            <person name="Chapman S."/>
            <person name="Gujja S."/>
            <person name="Saif S."/>
            <person name="Birren B."/>
        </authorList>
    </citation>
    <scope>NUCLEOTIDE SEQUENCE [LARGE SCALE GENOMIC DNA]</scope>
    <source>
        <strain evidence="2 3">ATCC 28783</strain>
    </source>
</reference>
<gene>
    <name evidence="2" type="ORF">M231_00102</name>
</gene>
<dbReference type="AlphaFoldDB" id="A0A4Q1BWM0"/>
<evidence type="ECO:0000313" key="2">
    <source>
        <dbReference type="EMBL" id="RXK42548.1"/>
    </source>
</evidence>
<evidence type="ECO:0000256" key="1">
    <source>
        <dbReference type="SAM" id="MobiDB-lite"/>
    </source>
</evidence>
<name>A0A4Q1BWM0_TREME</name>
<comment type="caution">
    <text evidence="2">The sequence shown here is derived from an EMBL/GenBank/DDBJ whole genome shotgun (WGS) entry which is preliminary data.</text>
</comment>
<feature type="compositionally biased region" description="Pro residues" evidence="1">
    <location>
        <begin position="162"/>
        <end position="171"/>
    </location>
</feature>
<evidence type="ECO:0000313" key="3">
    <source>
        <dbReference type="Proteomes" id="UP000289152"/>
    </source>
</evidence>